<evidence type="ECO:0000313" key="2">
    <source>
        <dbReference type="EMBL" id="GIM30021.1"/>
    </source>
</evidence>
<comment type="caution">
    <text evidence="2">The sequence shown here is derived from an EMBL/GenBank/DDBJ whole genome shotgun (WGS) entry which is preliminary data.</text>
</comment>
<accession>A0A919S137</accession>
<evidence type="ECO:0000313" key="3">
    <source>
        <dbReference type="Proteomes" id="UP000679179"/>
    </source>
</evidence>
<keyword evidence="1" id="KW-0472">Membrane</keyword>
<protein>
    <submittedName>
        <fullName evidence="2">Uncharacterized protein</fullName>
    </submittedName>
</protein>
<keyword evidence="1" id="KW-0812">Transmembrane</keyword>
<keyword evidence="1" id="KW-1133">Transmembrane helix</keyword>
<feature type="transmembrane region" description="Helical" evidence="1">
    <location>
        <begin position="16"/>
        <end position="40"/>
    </location>
</feature>
<dbReference type="EMBL" id="BOPZ01000026">
    <property type="protein sequence ID" value="GIM30021.1"/>
    <property type="molecule type" value="Genomic_DNA"/>
</dbReference>
<proteinExistence type="predicted"/>
<gene>
    <name evidence="2" type="ORF">CPJCM30710_26870</name>
</gene>
<sequence length="169" mass="19651">MGTLHREVIKRRKVRGIVLSIIILCMMITVSNFVGQILVIQSNMKAISDGLISIVTIGFLSFEILRCRTRYKYSIIVDKLIIHKIYSEDQKTLENIKISDIVYIDKIGPKSKKFNISSIRIYLCNILSSDTYCCIYKYEEEYRKFYFQPSKELVNKIINSSLKYNKVAG</sequence>
<evidence type="ECO:0000256" key="1">
    <source>
        <dbReference type="SAM" id="Phobius"/>
    </source>
</evidence>
<keyword evidence="3" id="KW-1185">Reference proteome</keyword>
<dbReference type="RefSeq" id="WP_212904705.1">
    <property type="nucleotide sequence ID" value="NZ_BOPZ01000026.1"/>
</dbReference>
<dbReference type="Proteomes" id="UP000679179">
    <property type="component" value="Unassembled WGS sequence"/>
</dbReference>
<reference evidence="2" key="1">
    <citation type="submission" date="2021-03" db="EMBL/GenBank/DDBJ databases">
        <title>Taxonomic study of Clostridium polyendosporum from meadow-gley soil under rice.</title>
        <authorList>
            <person name="Kobayashi H."/>
            <person name="Tanizawa Y."/>
            <person name="Yagura M."/>
        </authorList>
    </citation>
    <scope>NUCLEOTIDE SEQUENCE</scope>
    <source>
        <strain evidence="2">JCM 30710</strain>
    </source>
</reference>
<dbReference type="AlphaFoldDB" id="A0A919S137"/>
<name>A0A919S137_9CLOT</name>
<feature type="transmembrane region" description="Helical" evidence="1">
    <location>
        <begin position="46"/>
        <end position="65"/>
    </location>
</feature>
<organism evidence="2 3">
    <name type="scientific">Clostridium polyendosporum</name>
    <dbReference type="NCBI Taxonomy" id="69208"/>
    <lineage>
        <taxon>Bacteria</taxon>
        <taxon>Bacillati</taxon>
        <taxon>Bacillota</taxon>
        <taxon>Clostridia</taxon>
        <taxon>Eubacteriales</taxon>
        <taxon>Clostridiaceae</taxon>
        <taxon>Clostridium</taxon>
    </lineage>
</organism>